<dbReference type="EMBL" id="BAAAUD010000007">
    <property type="protein sequence ID" value="GAA2923335.1"/>
    <property type="molecule type" value="Genomic_DNA"/>
</dbReference>
<sequence>MAGPGQPDNHVAWWTPEFPYWERANVEPSLVRDGWTYGRYEYVEVLVDKQADWEPLEGLHEHRRQPQLDAVAERRQRWAFLADWIKYVDAPNCD</sequence>
<name>A0ABN3WP59_9ACTN</name>
<evidence type="ECO:0000313" key="1">
    <source>
        <dbReference type="EMBL" id="GAA2923335.1"/>
    </source>
</evidence>
<protein>
    <recommendedName>
        <fullName evidence="3">Chromo domain-containing protein</fullName>
    </recommendedName>
</protein>
<dbReference type="Proteomes" id="UP001500403">
    <property type="component" value="Unassembled WGS sequence"/>
</dbReference>
<reference evidence="1 2" key="1">
    <citation type="journal article" date="2019" name="Int. J. Syst. Evol. Microbiol.">
        <title>The Global Catalogue of Microorganisms (GCM) 10K type strain sequencing project: providing services to taxonomists for standard genome sequencing and annotation.</title>
        <authorList>
            <consortium name="The Broad Institute Genomics Platform"/>
            <consortium name="The Broad Institute Genome Sequencing Center for Infectious Disease"/>
            <person name="Wu L."/>
            <person name="Ma J."/>
        </authorList>
    </citation>
    <scope>NUCLEOTIDE SEQUENCE [LARGE SCALE GENOMIC DNA]</scope>
    <source>
        <strain evidence="1 2">JCM 9088</strain>
    </source>
</reference>
<comment type="caution">
    <text evidence="1">The sequence shown here is derived from an EMBL/GenBank/DDBJ whole genome shotgun (WGS) entry which is preliminary data.</text>
</comment>
<organism evidence="1 2">
    <name type="scientific">Streptomyces enissocaesilis</name>
    <dbReference type="NCBI Taxonomy" id="332589"/>
    <lineage>
        <taxon>Bacteria</taxon>
        <taxon>Bacillati</taxon>
        <taxon>Actinomycetota</taxon>
        <taxon>Actinomycetes</taxon>
        <taxon>Kitasatosporales</taxon>
        <taxon>Streptomycetaceae</taxon>
        <taxon>Streptomyces</taxon>
        <taxon>Streptomyces rochei group</taxon>
    </lineage>
</organism>
<evidence type="ECO:0008006" key="3">
    <source>
        <dbReference type="Google" id="ProtNLM"/>
    </source>
</evidence>
<keyword evidence="2" id="KW-1185">Reference proteome</keyword>
<evidence type="ECO:0000313" key="2">
    <source>
        <dbReference type="Proteomes" id="UP001500403"/>
    </source>
</evidence>
<gene>
    <name evidence="1" type="ORF">GCM10010446_04400</name>
</gene>
<proteinExistence type="predicted"/>
<accession>A0ABN3WP59</accession>